<dbReference type="Pfam" id="PF00620">
    <property type="entry name" value="RhoGAP"/>
    <property type="match status" value="1"/>
</dbReference>
<accession>A0AAD5SKA5</accession>
<dbReference type="SUPFAM" id="SSF48350">
    <property type="entry name" value="GTPase activation domain, GAP"/>
    <property type="match status" value="1"/>
</dbReference>
<dbReference type="GO" id="GO:0005096">
    <property type="term" value="F:GTPase activator activity"/>
    <property type="evidence" value="ECO:0007669"/>
    <property type="project" value="TreeGrafter"/>
</dbReference>
<dbReference type="SUPFAM" id="SSF52087">
    <property type="entry name" value="CRAL/TRIO domain"/>
    <property type="match status" value="1"/>
</dbReference>
<sequence length="429" mass="47258">MFSAFSRGAPPQKTEAEIKELVSSKLITQAGVDFESRPLLVFYGCYLPDPAITNYDFLLACVLDRLDQFVESDYVMVFFASGGNYAPSWAWLFKTYANLSRKYGSVIPNLKAPTLKKQGSKILIVPRYRKNLKNLFIVHPTMWPKLLMQFMGAVVSPKFARKVVWVYSLSNLAKLIPLERLDIPPVIHDVNIKYERPSHASQVSPQTSSRSLQSVAETRQFGADLALLMGADGEKGLPPIVADCIAFIRSHGLDSEGIFRRSPASTAMQNAKKAYDRGEQVDLEAVGGLHLACSLLKLFFRDLPEPLFPMRIYDTINGISSCNGTDEQADYISSKIFPLLSPPSKVLFIALFDLLHDVHEHSSTNLMNATNLAIVWAPNVVRSDNPALDFAMCAGGGGVGALVKTGIEKWPLPGIAAAYVKDLVDAVTK</sequence>
<gene>
    <name evidence="2" type="ORF">HK097_010598</name>
</gene>
<dbReference type="Gene3D" id="3.40.525.10">
    <property type="entry name" value="CRAL-TRIO lipid binding domain"/>
    <property type="match status" value="1"/>
</dbReference>
<dbReference type="Gene3D" id="1.10.555.10">
    <property type="entry name" value="Rho GTPase activation protein"/>
    <property type="match status" value="1"/>
</dbReference>
<dbReference type="EMBL" id="JADGJD010000008">
    <property type="protein sequence ID" value="KAJ3057238.1"/>
    <property type="molecule type" value="Genomic_DNA"/>
</dbReference>
<dbReference type="PROSITE" id="PS50238">
    <property type="entry name" value="RHOGAP"/>
    <property type="match status" value="1"/>
</dbReference>
<dbReference type="SMART" id="SM00324">
    <property type="entry name" value="RhoGAP"/>
    <property type="match status" value="1"/>
</dbReference>
<feature type="domain" description="Rho-GAP" evidence="1">
    <location>
        <begin position="223"/>
        <end position="429"/>
    </location>
</feature>
<dbReference type="CDD" id="cd00159">
    <property type="entry name" value="RhoGAP"/>
    <property type="match status" value="1"/>
</dbReference>
<dbReference type="InterPro" id="IPR000198">
    <property type="entry name" value="RhoGAP_dom"/>
</dbReference>
<dbReference type="GO" id="GO:0005737">
    <property type="term" value="C:cytoplasm"/>
    <property type="evidence" value="ECO:0007669"/>
    <property type="project" value="TreeGrafter"/>
</dbReference>
<evidence type="ECO:0000313" key="2">
    <source>
        <dbReference type="EMBL" id="KAJ3057238.1"/>
    </source>
</evidence>
<dbReference type="InterPro" id="IPR001251">
    <property type="entry name" value="CRAL-TRIO_dom"/>
</dbReference>
<dbReference type="CDD" id="cd00170">
    <property type="entry name" value="SEC14"/>
    <property type="match status" value="1"/>
</dbReference>
<dbReference type="PANTHER" id="PTHR45808:SF2">
    <property type="entry name" value="RHO GTPASE-ACTIVATING PROTEIN 68F"/>
    <property type="match status" value="1"/>
</dbReference>
<reference evidence="2" key="1">
    <citation type="submission" date="2020-05" db="EMBL/GenBank/DDBJ databases">
        <title>Phylogenomic resolution of chytrid fungi.</title>
        <authorList>
            <person name="Stajich J.E."/>
            <person name="Amses K."/>
            <person name="Simmons R."/>
            <person name="Seto K."/>
            <person name="Myers J."/>
            <person name="Bonds A."/>
            <person name="Quandt C.A."/>
            <person name="Barry K."/>
            <person name="Liu P."/>
            <person name="Grigoriev I."/>
            <person name="Longcore J.E."/>
            <person name="James T.Y."/>
        </authorList>
    </citation>
    <scope>NUCLEOTIDE SEQUENCE</scope>
    <source>
        <strain evidence="2">JEL0318</strain>
    </source>
</reference>
<organism evidence="2 3">
    <name type="scientific">Rhizophlyctis rosea</name>
    <dbReference type="NCBI Taxonomy" id="64517"/>
    <lineage>
        <taxon>Eukaryota</taxon>
        <taxon>Fungi</taxon>
        <taxon>Fungi incertae sedis</taxon>
        <taxon>Chytridiomycota</taxon>
        <taxon>Chytridiomycota incertae sedis</taxon>
        <taxon>Chytridiomycetes</taxon>
        <taxon>Rhizophlyctidales</taxon>
        <taxon>Rhizophlyctidaceae</taxon>
        <taxon>Rhizophlyctis</taxon>
    </lineage>
</organism>
<dbReference type="GO" id="GO:0007264">
    <property type="term" value="P:small GTPase-mediated signal transduction"/>
    <property type="evidence" value="ECO:0007669"/>
    <property type="project" value="TreeGrafter"/>
</dbReference>
<evidence type="ECO:0000313" key="3">
    <source>
        <dbReference type="Proteomes" id="UP001212841"/>
    </source>
</evidence>
<dbReference type="AlphaFoldDB" id="A0AAD5SKA5"/>
<comment type="caution">
    <text evidence="2">The sequence shown here is derived from an EMBL/GenBank/DDBJ whole genome shotgun (WGS) entry which is preliminary data.</text>
</comment>
<dbReference type="InterPro" id="IPR008936">
    <property type="entry name" value="Rho_GTPase_activation_prot"/>
</dbReference>
<dbReference type="InterPro" id="IPR036865">
    <property type="entry name" value="CRAL-TRIO_dom_sf"/>
</dbReference>
<dbReference type="Proteomes" id="UP001212841">
    <property type="component" value="Unassembled WGS sequence"/>
</dbReference>
<keyword evidence="3" id="KW-1185">Reference proteome</keyword>
<dbReference type="Pfam" id="PF13716">
    <property type="entry name" value="CRAL_TRIO_2"/>
    <property type="match status" value="1"/>
</dbReference>
<protein>
    <recommendedName>
        <fullName evidence="1">Rho-GAP domain-containing protein</fullName>
    </recommendedName>
</protein>
<dbReference type="PANTHER" id="PTHR45808">
    <property type="entry name" value="RHO GTPASE-ACTIVATING PROTEIN 68F"/>
    <property type="match status" value="1"/>
</dbReference>
<proteinExistence type="predicted"/>
<evidence type="ECO:0000259" key="1">
    <source>
        <dbReference type="PROSITE" id="PS50238"/>
    </source>
</evidence>
<name>A0AAD5SKA5_9FUNG</name>